<proteinExistence type="predicted"/>
<keyword evidence="3" id="KW-1185">Reference proteome</keyword>
<protein>
    <submittedName>
        <fullName evidence="2">Uncharacterized protein</fullName>
    </submittedName>
</protein>
<name>A0ABU6VAB7_9FABA</name>
<evidence type="ECO:0000313" key="3">
    <source>
        <dbReference type="Proteomes" id="UP001341840"/>
    </source>
</evidence>
<sequence>MARRYSEIVVRVYPNGTSREGLDGVEFHYPNQVVFMMWLLKTLSDLQKTVLSNMRLPKQTPIIRMAYRFLVVMSDISCRYRMFWFNNDEHTATPRAGLSEPAPKVNAPTATDPIDVVPPLKHTGEIESGEEDCSDTKGSSSGSGENEFVSATHSLFVTGPIPGSRPFYR</sequence>
<evidence type="ECO:0000256" key="1">
    <source>
        <dbReference type="SAM" id="MobiDB-lite"/>
    </source>
</evidence>
<dbReference type="Proteomes" id="UP001341840">
    <property type="component" value="Unassembled WGS sequence"/>
</dbReference>
<reference evidence="2 3" key="1">
    <citation type="journal article" date="2023" name="Plants (Basel)">
        <title>Bridging the Gap: Combining Genomics and Transcriptomics Approaches to Understand Stylosanthes scabra, an Orphan Legume from the Brazilian Caatinga.</title>
        <authorList>
            <person name="Ferreira-Neto J.R.C."/>
            <person name="da Silva M.D."/>
            <person name="Binneck E."/>
            <person name="de Melo N.F."/>
            <person name="da Silva R.H."/>
            <person name="de Melo A.L.T.M."/>
            <person name="Pandolfi V."/>
            <person name="Bustamante F.O."/>
            <person name="Brasileiro-Vidal A.C."/>
            <person name="Benko-Iseppon A.M."/>
        </authorList>
    </citation>
    <scope>NUCLEOTIDE SEQUENCE [LARGE SCALE GENOMIC DNA]</scope>
    <source>
        <tissue evidence="2">Leaves</tissue>
    </source>
</reference>
<dbReference type="EMBL" id="JASCZI010151093">
    <property type="protein sequence ID" value="MED6169178.1"/>
    <property type="molecule type" value="Genomic_DNA"/>
</dbReference>
<comment type="caution">
    <text evidence="2">The sequence shown here is derived from an EMBL/GenBank/DDBJ whole genome shotgun (WGS) entry which is preliminary data.</text>
</comment>
<feature type="compositionally biased region" description="Polar residues" evidence="1">
    <location>
        <begin position="136"/>
        <end position="151"/>
    </location>
</feature>
<accession>A0ABU6VAB7</accession>
<organism evidence="2 3">
    <name type="scientific">Stylosanthes scabra</name>
    <dbReference type="NCBI Taxonomy" id="79078"/>
    <lineage>
        <taxon>Eukaryota</taxon>
        <taxon>Viridiplantae</taxon>
        <taxon>Streptophyta</taxon>
        <taxon>Embryophyta</taxon>
        <taxon>Tracheophyta</taxon>
        <taxon>Spermatophyta</taxon>
        <taxon>Magnoliopsida</taxon>
        <taxon>eudicotyledons</taxon>
        <taxon>Gunneridae</taxon>
        <taxon>Pentapetalae</taxon>
        <taxon>rosids</taxon>
        <taxon>fabids</taxon>
        <taxon>Fabales</taxon>
        <taxon>Fabaceae</taxon>
        <taxon>Papilionoideae</taxon>
        <taxon>50 kb inversion clade</taxon>
        <taxon>dalbergioids sensu lato</taxon>
        <taxon>Dalbergieae</taxon>
        <taxon>Pterocarpus clade</taxon>
        <taxon>Stylosanthes</taxon>
    </lineage>
</organism>
<feature type="region of interest" description="Disordered" evidence="1">
    <location>
        <begin position="94"/>
        <end position="151"/>
    </location>
</feature>
<gene>
    <name evidence="2" type="ORF">PIB30_019111</name>
</gene>
<evidence type="ECO:0000313" key="2">
    <source>
        <dbReference type="EMBL" id="MED6169178.1"/>
    </source>
</evidence>